<dbReference type="InterPro" id="IPR000477">
    <property type="entry name" value="RT_dom"/>
</dbReference>
<proteinExistence type="predicted"/>
<dbReference type="Pfam" id="PF00078">
    <property type="entry name" value="RVT_1"/>
    <property type="match status" value="1"/>
</dbReference>
<dbReference type="Ensembl" id="ENSOANT00000058284.1">
    <property type="protein sequence ID" value="ENSOANP00000042464.1"/>
    <property type="gene ID" value="ENSOANG00000041482.1"/>
</dbReference>
<dbReference type="GeneTree" id="ENSGT01120000271821"/>
<accession>A0A6I8NMR4</accession>
<sequence>KTLSRPHFPFQVSSRLPPALPFQTPGTRRLHALPRIPRLRLSPGPPPTRPPAPRSTETALSKVPRDLPLAGPDGSYSTPILLDLSAASDAVDRPLLPHTPSHLGFTDSVLARFSSRLSGRPFSVSFAGSSSPSHPLTVGVPRGSVLGPLLFSIYTHPLGELIRSHGFDPHLYADDTRISISSPVLSPSLRARICSLLRDVSTRLSARHLKLNMSQTELLIFPPEPRPPLPDFPVTVDGTSVLPVPRARNLGVVLDSALSFAPHIPSVAKACRSHLRDIAKMRPFLSVQTAFVPVQALIISPLDYRVSLLSDLPSSRLSPLRSILQSAARIVFLQKRSRRVTPLLKNLQWLPNDLRTKQNSSL</sequence>
<evidence type="ECO:0000259" key="2">
    <source>
        <dbReference type="PROSITE" id="PS50878"/>
    </source>
</evidence>
<keyword evidence="4" id="KW-1185">Reference proteome</keyword>
<organism evidence="3 4">
    <name type="scientific">Ornithorhynchus anatinus</name>
    <name type="common">Duckbill platypus</name>
    <dbReference type="NCBI Taxonomy" id="9258"/>
    <lineage>
        <taxon>Eukaryota</taxon>
        <taxon>Metazoa</taxon>
        <taxon>Chordata</taxon>
        <taxon>Craniata</taxon>
        <taxon>Vertebrata</taxon>
        <taxon>Euteleostomi</taxon>
        <taxon>Mammalia</taxon>
        <taxon>Monotremata</taxon>
        <taxon>Ornithorhynchidae</taxon>
        <taxon>Ornithorhynchus</taxon>
    </lineage>
</organism>
<evidence type="ECO:0000313" key="4">
    <source>
        <dbReference type="Proteomes" id="UP000002279"/>
    </source>
</evidence>
<dbReference type="OMA" id="NICRIRP"/>
<feature type="compositionally biased region" description="Low complexity" evidence="1">
    <location>
        <begin position="33"/>
        <end position="42"/>
    </location>
</feature>
<feature type="compositionally biased region" description="Pro residues" evidence="1">
    <location>
        <begin position="43"/>
        <end position="53"/>
    </location>
</feature>
<feature type="domain" description="Reverse transcriptase" evidence="2">
    <location>
        <begin position="1"/>
        <end position="254"/>
    </location>
</feature>
<dbReference type="Proteomes" id="UP000002279">
    <property type="component" value="Unplaced"/>
</dbReference>
<name>A0A6I8NMR4_ORNAN</name>
<dbReference type="PANTHER" id="PTHR33332">
    <property type="entry name" value="REVERSE TRANSCRIPTASE DOMAIN-CONTAINING PROTEIN"/>
    <property type="match status" value="1"/>
</dbReference>
<dbReference type="Bgee" id="ENSOANG00000041482">
    <property type="expression patterns" value="Expressed in fibroblast and 5 other cell types or tissues"/>
</dbReference>
<dbReference type="InParanoid" id="A0A6I8NMR4"/>
<reference evidence="3" key="1">
    <citation type="submission" date="2025-08" db="UniProtKB">
        <authorList>
            <consortium name="Ensembl"/>
        </authorList>
    </citation>
    <scope>IDENTIFICATION</scope>
    <source>
        <strain evidence="3">Glennie</strain>
    </source>
</reference>
<dbReference type="AlphaFoldDB" id="A0A6I8NMR4"/>
<protein>
    <recommendedName>
        <fullName evidence="2">Reverse transcriptase domain-containing protein</fullName>
    </recommendedName>
</protein>
<reference evidence="3" key="2">
    <citation type="submission" date="2025-09" db="UniProtKB">
        <authorList>
            <consortium name="Ensembl"/>
        </authorList>
    </citation>
    <scope>IDENTIFICATION</scope>
    <source>
        <strain evidence="3">Glennie</strain>
    </source>
</reference>
<feature type="region of interest" description="Disordered" evidence="1">
    <location>
        <begin position="15"/>
        <end position="71"/>
    </location>
</feature>
<evidence type="ECO:0000313" key="3">
    <source>
        <dbReference type="Ensembl" id="ENSOANP00000042464.1"/>
    </source>
</evidence>
<evidence type="ECO:0000256" key="1">
    <source>
        <dbReference type="SAM" id="MobiDB-lite"/>
    </source>
</evidence>
<dbReference type="PROSITE" id="PS50878">
    <property type="entry name" value="RT_POL"/>
    <property type="match status" value="1"/>
</dbReference>